<feature type="transmembrane region" description="Helical" evidence="8">
    <location>
        <begin position="549"/>
        <end position="567"/>
    </location>
</feature>
<feature type="transmembrane region" description="Helical" evidence="8">
    <location>
        <begin position="267"/>
        <end position="287"/>
    </location>
</feature>
<evidence type="ECO:0000256" key="4">
    <source>
        <dbReference type="ARBA" id="ARBA00022692"/>
    </source>
</evidence>
<dbReference type="AlphaFoldDB" id="A0A3S4NGB6"/>
<evidence type="ECO:0000313" key="9">
    <source>
        <dbReference type="EMBL" id="RWR76838.1"/>
    </source>
</evidence>
<dbReference type="GO" id="GO:0005337">
    <property type="term" value="F:nucleoside transmembrane transporter activity"/>
    <property type="evidence" value="ECO:0007669"/>
    <property type="project" value="InterPro"/>
</dbReference>
<dbReference type="Proteomes" id="UP000283530">
    <property type="component" value="Unassembled WGS sequence"/>
</dbReference>
<evidence type="ECO:0000256" key="5">
    <source>
        <dbReference type="ARBA" id="ARBA00022989"/>
    </source>
</evidence>
<feature type="transmembrane region" description="Helical" evidence="8">
    <location>
        <begin position="449"/>
        <end position="469"/>
    </location>
</feature>
<comment type="similarity">
    <text evidence="2">Belongs to the SLC29A/ENT transporter (TC 2.A.57) family.</text>
</comment>
<reference evidence="9 10" key="1">
    <citation type="journal article" date="2019" name="Nat. Plants">
        <title>Stout camphor tree genome fills gaps in understanding of flowering plant genome evolution.</title>
        <authorList>
            <person name="Chaw S.M."/>
            <person name="Liu Y.C."/>
            <person name="Wu Y.W."/>
            <person name="Wang H.Y."/>
            <person name="Lin C.I."/>
            <person name="Wu C.S."/>
            <person name="Ke H.M."/>
            <person name="Chang L.Y."/>
            <person name="Hsu C.Y."/>
            <person name="Yang H.T."/>
            <person name="Sudianto E."/>
            <person name="Hsu M.H."/>
            <person name="Wu K.P."/>
            <person name="Wang L.N."/>
            <person name="Leebens-Mack J.H."/>
            <person name="Tsai I.J."/>
        </authorList>
    </citation>
    <scope>NUCLEOTIDE SEQUENCE [LARGE SCALE GENOMIC DNA]</scope>
    <source>
        <strain evidence="10">cv. Chaw 1501</strain>
        <tissue evidence="9">Young leaves</tissue>
    </source>
</reference>
<sequence length="570" mass="62117">MVSQSPFLIEGKRLFLRQWHPGQDESYWPTEAPTLSVDLEGEGAFQVEVQYESIPCSECLSAGHLPAKCPFKLRPGLLKAPGLLKTPDLEEELSSSISPKDQVPEKVVNTKASPVLVGPIPTVSTSENSGNTHVPEVNLTQPGSKSLLDPQVHWWEVAMTSNDEDVAIKGKYTAMFLLWVLGTGGLFAWNSLLTTLDYYNAIFPDYHPSRVLTIAVPSFAFGIITILTYYKAEMNNRLRNLIGFTIYVVGSVLVLALNLATSGNGNIGAYIGMCAICVSFGVAEGLVQGAMGGDLSFMCQEFIQSFSAGGAASGTLASVLRLAIKAAFENTKGGLRKGALVFLAVTAFFDLVCLLLYAYVFLKLPIIKYYHLKAAAEASKTVSNDLTATQIQVQANPSDGEDLERLSNKQLLLKNIDYAIDLVLIFMLTYSIFPGFLVEDTGSHGLGSWYPLVLTTVFNLGDLVSRYLPLINCLRITSRRGLMVATLARFLFIPAFYYTAKYGEQGWMIMLTFILGLTNGYLAVCALMAAPKGYKGPEQNALGNMMQTFLIGGVLAGVTFGWLWLIGKGW</sequence>
<organism evidence="9 10">
    <name type="scientific">Cinnamomum micranthum f. kanehirae</name>
    <dbReference type="NCBI Taxonomy" id="337451"/>
    <lineage>
        <taxon>Eukaryota</taxon>
        <taxon>Viridiplantae</taxon>
        <taxon>Streptophyta</taxon>
        <taxon>Embryophyta</taxon>
        <taxon>Tracheophyta</taxon>
        <taxon>Spermatophyta</taxon>
        <taxon>Magnoliopsida</taxon>
        <taxon>Magnoliidae</taxon>
        <taxon>Laurales</taxon>
        <taxon>Lauraceae</taxon>
        <taxon>Cinnamomum</taxon>
    </lineage>
</organism>
<evidence type="ECO:0000256" key="1">
    <source>
        <dbReference type="ARBA" id="ARBA00004141"/>
    </source>
</evidence>
<comment type="subcellular location">
    <subcellularLocation>
        <location evidence="1">Membrane</location>
        <topology evidence="1">Multi-pass membrane protein</topology>
    </subcellularLocation>
</comment>
<keyword evidence="10" id="KW-1185">Reference proteome</keyword>
<evidence type="ECO:0000256" key="8">
    <source>
        <dbReference type="SAM" id="Phobius"/>
    </source>
</evidence>
<feature type="transmembrane region" description="Helical" evidence="8">
    <location>
        <begin position="241"/>
        <end position="261"/>
    </location>
</feature>
<feature type="transmembrane region" description="Helical" evidence="8">
    <location>
        <begin position="418"/>
        <end position="437"/>
    </location>
</feature>
<comment type="caution">
    <text evidence="9">The sequence shown here is derived from an EMBL/GenBank/DDBJ whole genome shotgun (WGS) entry which is preliminary data.</text>
</comment>
<feature type="transmembrane region" description="Helical" evidence="8">
    <location>
        <begin position="176"/>
        <end position="199"/>
    </location>
</feature>
<feature type="transmembrane region" description="Helical" evidence="8">
    <location>
        <begin position="340"/>
        <end position="362"/>
    </location>
</feature>
<dbReference type="InterPro" id="IPR002259">
    <property type="entry name" value="Eqnu_transpt"/>
</dbReference>
<gene>
    <name evidence="9" type="ORF">CKAN_00530000</name>
</gene>
<feature type="region of interest" description="Disordered" evidence="7">
    <location>
        <begin position="119"/>
        <end position="140"/>
    </location>
</feature>
<feature type="transmembrane region" description="Helical" evidence="8">
    <location>
        <begin position="308"/>
        <end position="328"/>
    </location>
</feature>
<evidence type="ECO:0000256" key="2">
    <source>
        <dbReference type="ARBA" id="ARBA00007965"/>
    </source>
</evidence>
<keyword evidence="4 8" id="KW-0812">Transmembrane</keyword>
<evidence type="ECO:0000256" key="3">
    <source>
        <dbReference type="ARBA" id="ARBA00022448"/>
    </source>
</evidence>
<keyword evidence="6 8" id="KW-0472">Membrane</keyword>
<dbReference type="GO" id="GO:0005886">
    <property type="term" value="C:plasma membrane"/>
    <property type="evidence" value="ECO:0007669"/>
    <property type="project" value="TreeGrafter"/>
</dbReference>
<evidence type="ECO:0000256" key="7">
    <source>
        <dbReference type="SAM" id="MobiDB-lite"/>
    </source>
</evidence>
<dbReference type="Pfam" id="PF01733">
    <property type="entry name" value="Nucleoside_tran"/>
    <property type="match status" value="1"/>
</dbReference>
<proteinExistence type="inferred from homology"/>
<dbReference type="OrthoDB" id="1856718at2759"/>
<dbReference type="EMBL" id="QPKB01000002">
    <property type="protein sequence ID" value="RWR76838.1"/>
    <property type="molecule type" value="Genomic_DNA"/>
</dbReference>
<evidence type="ECO:0000313" key="10">
    <source>
        <dbReference type="Proteomes" id="UP000283530"/>
    </source>
</evidence>
<keyword evidence="3" id="KW-0813">Transport</keyword>
<protein>
    <submittedName>
        <fullName evidence="9">Equilibrative nucleotide transporter 3-like protein</fullName>
    </submittedName>
</protein>
<keyword evidence="5 8" id="KW-1133">Transmembrane helix</keyword>
<name>A0A3S4NGB6_9MAGN</name>
<dbReference type="PANTHER" id="PTHR10332">
    <property type="entry name" value="EQUILIBRATIVE NUCLEOSIDE TRANSPORTER"/>
    <property type="match status" value="1"/>
</dbReference>
<feature type="transmembrane region" description="Helical" evidence="8">
    <location>
        <begin position="506"/>
        <end position="529"/>
    </location>
</feature>
<feature type="transmembrane region" description="Helical" evidence="8">
    <location>
        <begin position="211"/>
        <end position="229"/>
    </location>
</feature>
<dbReference type="PANTHER" id="PTHR10332:SF30">
    <property type="entry name" value="EQUILIBRATIVE NUCLEOTIDE TRANSPORTER 2"/>
    <property type="match status" value="1"/>
</dbReference>
<evidence type="ECO:0000256" key="6">
    <source>
        <dbReference type="ARBA" id="ARBA00023136"/>
    </source>
</evidence>
<accession>A0A3S4NGB6</accession>
<feature type="compositionally biased region" description="Polar residues" evidence="7">
    <location>
        <begin position="122"/>
        <end position="140"/>
    </location>
</feature>